<reference evidence="2 3" key="1">
    <citation type="submission" date="2016-10" db="EMBL/GenBank/DDBJ databases">
        <authorList>
            <person name="de Groot N.N."/>
        </authorList>
    </citation>
    <scope>NUCLEOTIDE SEQUENCE [LARGE SCALE GENOMIC DNA]</scope>
    <source>
        <strain evidence="2 3">CGMCC 4.6533</strain>
    </source>
</reference>
<protein>
    <submittedName>
        <fullName evidence="2">Immunity protein 35</fullName>
    </submittedName>
</protein>
<evidence type="ECO:0000313" key="3">
    <source>
        <dbReference type="Proteomes" id="UP000199202"/>
    </source>
</evidence>
<proteinExistence type="predicted"/>
<dbReference type="InterPro" id="IPR029082">
    <property type="entry name" value="Imm35"/>
</dbReference>
<dbReference type="EMBL" id="FNDJ01000022">
    <property type="protein sequence ID" value="SDL12420.1"/>
    <property type="molecule type" value="Genomic_DNA"/>
</dbReference>
<name>A0A1G9HHG4_9ACTN</name>
<dbReference type="Proteomes" id="UP000199202">
    <property type="component" value="Unassembled WGS sequence"/>
</dbReference>
<keyword evidence="3" id="KW-1185">Reference proteome</keyword>
<dbReference type="RefSeq" id="WP_176993601.1">
    <property type="nucleotide sequence ID" value="NZ_FNDJ01000022.1"/>
</dbReference>
<sequence length="99" mass="11454">MLTESEARCVAEAEVARLRHDVRGYFAEDDDFVIVEMEEYPIGWVYYYQSSRYLRTRRMSAALMGNAPVLIDRRDGSILPTGTAHAVEHYIREHEQSQG</sequence>
<organism evidence="2 3">
    <name type="scientific">Nonomuraea jiangxiensis</name>
    <dbReference type="NCBI Taxonomy" id="633440"/>
    <lineage>
        <taxon>Bacteria</taxon>
        <taxon>Bacillati</taxon>
        <taxon>Actinomycetota</taxon>
        <taxon>Actinomycetes</taxon>
        <taxon>Streptosporangiales</taxon>
        <taxon>Streptosporangiaceae</taxon>
        <taxon>Nonomuraea</taxon>
    </lineage>
</organism>
<evidence type="ECO:0000259" key="1">
    <source>
        <dbReference type="Pfam" id="PF15567"/>
    </source>
</evidence>
<gene>
    <name evidence="2" type="ORF">SAMN05421869_122111</name>
</gene>
<evidence type="ECO:0000313" key="2">
    <source>
        <dbReference type="EMBL" id="SDL12420.1"/>
    </source>
</evidence>
<dbReference type="Pfam" id="PF15567">
    <property type="entry name" value="Imm35"/>
    <property type="match status" value="1"/>
</dbReference>
<dbReference type="AlphaFoldDB" id="A0A1G9HHG4"/>
<accession>A0A1G9HHG4</accession>
<feature type="domain" description="Immunity protein 35" evidence="1">
    <location>
        <begin position="35"/>
        <end position="89"/>
    </location>
</feature>